<accession>A0A2S0WRI2</accession>
<dbReference type="GO" id="GO:0046872">
    <property type="term" value="F:metal ion binding"/>
    <property type="evidence" value="ECO:0007669"/>
    <property type="project" value="UniProtKB-KW"/>
</dbReference>
<dbReference type="OrthoDB" id="3196337at2"/>
<dbReference type="CDD" id="cd07742">
    <property type="entry name" value="metallo-hydrolase-like_MBL-fold"/>
    <property type="match status" value="1"/>
</dbReference>
<dbReference type="PANTHER" id="PTHR42978:SF7">
    <property type="entry name" value="METALLO-HYDROLASE RV2300C-RELATED"/>
    <property type="match status" value="1"/>
</dbReference>
<comment type="similarity">
    <text evidence="2">Belongs to the metallo-beta-lactamase superfamily.</text>
</comment>
<gene>
    <name evidence="6" type="ORF">C3E78_00520</name>
</gene>
<protein>
    <submittedName>
        <fullName evidence="6">Uncharacterized protein</fullName>
    </submittedName>
</protein>
<proteinExistence type="inferred from homology"/>
<keyword evidence="7" id="KW-1185">Reference proteome</keyword>
<name>A0A2S0WRI2_9ACTN</name>
<evidence type="ECO:0000256" key="1">
    <source>
        <dbReference type="ARBA" id="ARBA00001947"/>
    </source>
</evidence>
<dbReference type="PANTHER" id="PTHR42978">
    <property type="entry name" value="QUORUM-QUENCHING LACTONASE YTNP-RELATED-RELATED"/>
    <property type="match status" value="1"/>
</dbReference>
<dbReference type="EMBL" id="CP026952">
    <property type="protein sequence ID" value="AWB93965.1"/>
    <property type="molecule type" value="Genomic_DNA"/>
</dbReference>
<organism evidence="6 7">
    <name type="scientific">Aeromicrobium chenweiae</name>
    <dbReference type="NCBI Taxonomy" id="2079793"/>
    <lineage>
        <taxon>Bacteria</taxon>
        <taxon>Bacillati</taxon>
        <taxon>Actinomycetota</taxon>
        <taxon>Actinomycetes</taxon>
        <taxon>Propionibacteriales</taxon>
        <taxon>Nocardioidaceae</taxon>
        <taxon>Aeromicrobium</taxon>
    </lineage>
</organism>
<keyword evidence="4" id="KW-0378">Hydrolase</keyword>
<evidence type="ECO:0000313" key="7">
    <source>
        <dbReference type="Proteomes" id="UP000244384"/>
    </source>
</evidence>
<evidence type="ECO:0000256" key="5">
    <source>
        <dbReference type="ARBA" id="ARBA00022833"/>
    </source>
</evidence>
<keyword evidence="5" id="KW-0862">Zinc</keyword>
<dbReference type="KEGG" id="aez:C3E78_00520"/>
<dbReference type="SMART" id="SM00849">
    <property type="entry name" value="Lactamase_B"/>
    <property type="match status" value="1"/>
</dbReference>
<reference evidence="7" key="1">
    <citation type="submission" date="2018-01" db="EMBL/GenBank/DDBJ databases">
        <authorList>
            <person name="Li J."/>
        </authorList>
    </citation>
    <scope>NUCLEOTIDE SEQUENCE [LARGE SCALE GENOMIC DNA]</scope>
    <source>
        <strain evidence="7">592</strain>
    </source>
</reference>
<dbReference type="InterPro" id="IPR001279">
    <property type="entry name" value="Metallo-B-lactamas"/>
</dbReference>
<dbReference type="InterPro" id="IPR036866">
    <property type="entry name" value="RibonucZ/Hydroxyglut_hydro"/>
</dbReference>
<evidence type="ECO:0000256" key="4">
    <source>
        <dbReference type="ARBA" id="ARBA00022801"/>
    </source>
</evidence>
<sequence length="269" mass="28888">MRVRHLNCATFSPPLVGEVVCHVLLLETDEGLVLVDTGLGLDDYAAPKGRMGPTRLLLRPVSGAPDTALRQVEALGRSAADVTHIVLTHLDFDHIGGLSDFPSAIVHTTADEHAAAITSPDFLDKRRYRPAQWAHGPAWQLHGGRGDMWREGLTGHEVLPGITIVPMPGHSRGHAAVAVDAGGRGLLVHAGDAVFDASSYAAVAPSGRPLAKAPMLRAFEQVVGRDRLAIVRNHRTLRRLNEIADVTVLPAHDKRILDDLAGPRSRPQS</sequence>
<evidence type="ECO:0000313" key="6">
    <source>
        <dbReference type="EMBL" id="AWB93965.1"/>
    </source>
</evidence>
<comment type="cofactor">
    <cofactor evidence="1">
        <name>Zn(2+)</name>
        <dbReference type="ChEBI" id="CHEBI:29105"/>
    </cofactor>
</comment>
<dbReference type="GO" id="GO:0016787">
    <property type="term" value="F:hydrolase activity"/>
    <property type="evidence" value="ECO:0007669"/>
    <property type="project" value="UniProtKB-KW"/>
</dbReference>
<dbReference type="InterPro" id="IPR051013">
    <property type="entry name" value="MBL_superfamily_lactonases"/>
</dbReference>
<evidence type="ECO:0000256" key="2">
    <source>
        <dbReference type="ARBA" id="ARBA00007749"/>
    </source>
</evidence>
<dbReference type="Proteomes" id="UP000244384">
    <property type="component" value="Chromosome"/>
</dbReference>
<accession>A0A5F2ENI8</accession>
<dbReference type="SUPFAM" id="SSF56281">
    <property type="entry name" value="Metallo-hydrolase/oxidoreductase"/>
    <property type="match status" value="1"/>
</dbReference>
<dbReference type="RefSeq" id="WP_108580676.1">
    <property type="nucleotide sequence ID" value="NZ_CP026952.1"/>
</dbReference>
<keyword evidence="3" id="KW-0479">Metal-binding</keyword>
<dbReference type="Gene3D" id="3.60.15.10">
    <property type="entry name" value="Ribonuclease Z/Hydroxyacylglutathione hydrolase-like"/>
    <property type="match status" value="1"/>
</dbReference>
<dbReference type="AlphaFoldDB" id="A0A2S0WRI2"/>
<evidence type="ECO:0000256" key="3">
    <source>
        <dbReference type="ARBA" id="ARBA00022723"/>
    </source>
</evidence>
<dbReference type="Pfam" id="PF00753">
    <property type="entry name" value="Lactamase_B"/>
    <property type="match status" value="1"/>
</dbReference>